<dbReference type="SUPFAM" id="SSF52540">
    <property type="entry name" value="P-loop containing nucleoside triphosphate hydrolases"/>
    <property type="match status" value="1"/>
</dbReference>
<dbReference type="InterPro" id="IPR050921">
    <property type="entry name" value="T4SS_GSP_E_ATPase"/>
</dbReference>
<sequence length="564" mass="60954">MIDIEMMFEDATVDKATLAAPVLIGRGAHCGLRIVNWRVGRQHARLVREEAGIALEDLGTLGGTLVNGERIVRHVPVLPGDEILIGPCRLRVSLAVASEHTGESNGPEADSAARDMAAAQQSPTLAAPATPLPARAPLHQLQERRRLHAALLAALDLRRRDVAGMSDGMLRAEAERLLTHIVASDEDLPPGADRAALCREVLDEAVGLGPLEPLLAAADITEIMVNRHDEIYVERAGCLSRHQAAFTSEQSLRWVIERIVTPLGRRIDESSPMVDARLADGSRVHAIIPPVAMRGASLTIRKFPQRRPGMSDLIAAGSLSGAMAKFLALCVRSRRNLVVSGGTGAGKTTLLNILSNEIPDGERVVTIEDAAELRLNHDHLVALEARPANQEGRGRIDIRELVRNALRMRPDRIVVGECRGPEAFDMLTAMNTGHEGSLTTLHANSPRDALGRLESMILMAGLDLPLAAVREHIAASVDIVVQQARLADGRRVVTSIAEITGMESGRIQLQDLFRYDRVRGFFGCGALPGFARDWTQPDEAFDPAWFSDTEKAAPGTAIFSQGTP</sequence>
<dbReference type="STRING" id="762376.AXYL_02208"/>
<dbReference type="InterPro" id="IPR008984">
    <property type="entry name" value="SMAD_FHA_dom_sf"/>
</dbReference>
<organism evidence="4 5">
    <name type="scientific">Achromobacter xylosoxidans (strain A8)</name>
    <dbReference type="NCBI Taxonomy" id="762376"/>
    <lineage>
        <taxon>Bacteria</taxon>
        <taxon>Pseudomonadati</taxon>
        <taxon>Pseudomonadota</taxon>
        <taxon>Betaproteobacteria</taxon>
        <taxon>Burkholderiales</taxon>
        <taxon>Alcaligenaceae</taxon>
        <taxon>Achromobacter</taxon>
    </lineage>
</organism>
<evidence type="ECO:0000313" key="4">
    <source>
        <dbReference type="EMBL" id="ADP15531.1"/>
    </source>
</evidence>
<evidence type="ECO:0000313" key="5">
    <source>
        <dbReference type="Proteomes" id="UP000006876"/>
    </source>
</evidence>
<evidence type="ECO:0000256" key="2">
    <source>
        <dbReference type="SAM" id="MobiDB-lite"/>
    </source>
</evidence>
<dbReference type="EMBL" id="CP002287">
    <property type="protein sequence ID" value="ADP15531.1"/>
    <property type="molecule type" value="Genomic_DNA"/>
</dbReference>
<feature type="region of interest" description="Disordered" evidence="2">
    <location>
        <begin position="99"/>
        <end position="131"/>
    </location>
</feature>
<accession>E3HIW0</accession>
<dbReference type="Gene3D" id="3.40.50.300">
    <property type="entry name" value="P-loop containing nucleotide triphosphate hydrolases"/>
    <property type="match status" value="1"/>
</dbReference>
<dbReference type="Pfam" id="PF00437">
    <property type="entry name" value="T2SSE"/>
    <property type="match status" value="1"/>
</dbReference>
<dbReference type="PATRIC" id="fig|762376.5.peg.2201"/>
<dbReference type="PANTHER" id="PTHR30486">
    <property type="entry name" value="TWITCHING MOTILITY PROTEIN PILT"/>
    <property type="match status" value="1"/>
</dbReference>
<dbReference type="SMART" id="SM00240">
    <property type="entry name" value="FHA"/>
    <property type="match status" value="1"/>
</dbReference>
<dbReference type="Gene3D" id="2.60.200.20">
    <property type="match status" value="1"/>
</dbReference>
<dbReference type="eggNOG" id="COG1716">
    <property type="taxonomic scope" value="Bacteria"/>
</dbReference>
<dbReference type="OrthoDB" id="9810761at2"/>
<dbReference type="Proteomes" id="UP000006876">
    <property type="component" value="Chromosome"/>
</dbReference>
<dbReference type="Pfam" id="PF00498">
    <property type="entry name" value="FHA"/>
    <property type="match status" value="1"/>
</dbReference>
<dbReference type="InterPro" id="IPR000253">
    <property type="entry name" value="FHA_dom"/>
</dbReference>
<dbReference type="RefSeq" id="WP_013392857.1">
    <property type="nucleotide sequence ID" value="NC_014640.1"/>
</dbReference>
<feature type="domain" description="FHA" evidence="3">
    <location>
        <begin position="22"/>
        <end position="71"/>
    </location>
</feature>
<dbReference type="InterPro" id="IPR001482">
    <property type="entry name" value="T2SS/T4SS_dom"/>
</dbReference>
<name>E3HIW0_ACHXA</name>
<dbReference type="CDD" id="cd01130">
    <property type="entry name" value="VirB11-like_ATPase"/>
    <property type="match status" value="1"/>
</dbReference>
<dbReference type="eggNOG" id="COG4962">
    <property type="taxonomic scope" value="Bacteria"/>
</dbReference>
<dbReference type="HOGENOM" id="CLU_005379_4_3_4"/>
<gene>
    <name evidence="4" type="ordered locus">AXYL_02208</name>
</gene>
<feature type="compositionally biased region" description="Low complexity" evidence="2">
    <location>
        <begin position="114"/>
        <end position="131"/>
    </location>
</feature>
<protein>
    <submittedName>
        <fullName evidence="4">Type II secretion system protein E</fullName>
    </submittedName>
</protein>
<evidence type="ECO:0000259" key="3">
    <source>
        <dbReference type="PROSITE" id="PS50006"/>
    </source>
</evidence>
<proteinExistence type="inferred from homology"/>
<comment type="similarity">
    <text evidence="1">Belongs to the GSP E family.</text>
</comment>
<dbReference type="KEGG" id="axy:AXYL_02208"/>
<dbReference type="PROSITE" id="PS50006">
    <property type="entry name" value="FHA_DOMAIN"/>
    <property type="match status" value="1"/>
</dbReference>
<dbReference type="SUPFAM" id="SSF49879">
    <property type="entry name" value="SMAD/FHA domain"/>
    <property type="match status" value="1"/>
</dbReference>
<dbReference type="PANTHER" id="PTHR30486:SF15">
    <property type="entry name" value="TYPE II_IV SECRETION SYSTEM ATPASE"/>
    <property type="match status" value="1"/>
</dbReference>
<reference evidence="4 5" key="1">
    <citation type="journal article" date="2011" name="J. Bacteriol.">
        <title>Complete genome sequence of the haloaromatic acid-degrading bacterium Achromobacter xylosoxidans A8.</title>
        <authorList>
            <person name="Strnad H."/>
            <person name="Ridl J."/>
            <person name="Paces J."/>
            <person name="Kolar M."/>
            <person name="Vlcek C."/>
            <person name="Paces V."/>
        </authorList>
    </citation>
    <scope>NUCLEOTIDE SEQUENCE [LARGE SCALE GENOMIC DNA]</scope>
    <source>
        <strain evidence="4 5">A8</strain>
    </source>
</reference>
<dbReference type="CDD" id="cd00060">
    <property type="entry name" value="FHA"/>
    <property type="match status" value="1"/>
</dbReference>
<dbReference type="InterPro" id="IPR027417">
    <property type="entry name" value="P-loop_NTPase"/>
</dbReference>
<dbReference type="GO" id="GO:0016887">
    <property type="term" value="F:ATP hydrolysis activity"/>
    <property type="evidence" value="ECO:0007669"/>
    <property type="project" value="InterPro"/>
</dbReference>
<dbReference type="Gene3D" id="3.30.450.380">
    <property type="match status" value="1"/>
</dbReference>
<evidence type="ECO:0000256" key="1">
    <source>
        <dbReference type="ARBA" id="ARBA00006611"/>
    </source>
</evidence>
<dbReference type="AlphaFoldDB" id="E3HIW0"/>